<protein>
    <submittedName>
        <fullName evidence="7">Testis-specific zinc finger protein topi</fullName>
    </submittedName>
</protein>
<reference evidence="7" key="1">
    <citation type="submission" date="2023-08" db="EMBL/GenBank/DDBJ databases">
        <authorList>
            <person name="Alioto T."/>
            <person name="Alioto T."/>
            <person name="Gomez Garrido J."/>
        </authorList>
    </citation>
    <scope>NUCLEOTIDE SEQUENCE</scope>
</reference>
<keyword evidence="3" id="KW-0677">Repeat</keyword>
<evidence type="ECO:0000313" key="7">
    <source>
        <dbReference type="EMBL" id="CAI9743917.1"/>
    </source>
</evidence>
<dbReference type="Gene3D" id="3.30.160.60">
    <property type="entry name" value="Classic Zinc Finger"/>
    <property type="match status" value="1"/>
</dbReference>
<evidence type="ECO:0000256" key="1">
    <source>
        <dbReference type="ARBA" id="ARBA00004123"/>
    </source>
</evidence>
<keyword evidence="2" id="KW-0479">Metal-binding</keyword>
<dbReference type="Proteomes" id="UP001162480">
    <property type="component" value="Chromosome 29"/>
</dbReference>
<evidence type="ECO:0000256" key="5">
    <source>
        <dbReference type="ARBA" id="ARBA00022833"/>
    </source>
</evidence>
<keyword evidence="4" id="KW-0863">Zinc-finger</keyword>
<keyword evidence="6" id="KW-0539">Nucleus</keyword>
<keyword evidence="8" id="KW-1185">Reference proteome</keyword>
<dbReference type="AlphaFoldDB" id="A0AA36FN23"/>
<evidence type="ECO:0000256" key="2">
    <source>
        <dbReference type="ARBA" id="ARBA00022723"/>
    </source>
</evidence>
<dbReference type="EMBL" id="OX597842">
    <property type="protein sequence ID" value="CAI9743917.1"/>
    <property type="molecule type" value="Genomic_DNA"/>
</dbReference>
<evidence type="ECO:0000256" key="4">
    <source>
        <dbReference type="ARBA" id="ARBA00022771"/>
    </source>
</evidence>
<evidence type="ECO:0000256" key="6">
    <source>
        <dbReference type="ARBA" id="ARBA00023242"/>
    </source>
</evidence>
<name>A0AA36FN23_OCTVU</name>
<dbReference type="InterPro" id="IPR036236">
    <property type="entry name" value="Znf_C2H2_sf"/>
</dbReference>
<keyword evidence="5" id="KW-0862">Zinc</keyword>
<organism evidence="7 8">
    <name type="scientific">Octopus vulgaris</name>
    <name type="common">Common octopus</name>
    <dbReference type="NCBI Taxonomy" id="6645"/>
    <lineage>
        <taxon>Eukaryota</taxon>
        <taxon>Metazoa</taxon>
        <taxon>Spiralia</taxon>
        <taxon>Lophotrochozoa</taxon>
        <taxon>Mollusca</taxon>
        <taxon>Cephalopoda</taxon>
        <taxon>Coleoidea</taxon>
        <taxon>Octopodiformes</taxon>
        <taxon>Octopoda</taxon>
        <taxon>Incirrata</taxon>
        <taxon>Octopodidae</taxon>
        <taxon>Octopus</taxon>
    </lineage>
</organism>
<gene>
    <name evidence="7" type="ORF">OCTVUL_1B025843</name>
</gene>
<proteinExistence type="predicted"/>
<dbReference type="GO" id="GO:0005654">
    <property type="term" value="C:nucleoplasm"/>
    <property type="evidence" value="ECO:0007669"/>
    <property type="project" value="TreeGrafter"/>
</dbReference>
<dbReference type="GO" id="GO:0001817">
    <property type="term" value="P:regulation of cytokine production"/>
    <property type="evidence" value="ECO:0007669"/>
    <property type="project" value="TreeGrafter"/>
</dbReference>
<comment type="subcellular location">
    <subcellularLocation>
        <location evidence="1">Nucleus</location>
    </subcellularLocation>
</comment>
<dbReference type="GO" id="GO:0000978">
    <property type="term" value="F:RNA polymerase II cis-regulatory region sequence-specific DNA binding"/>
    <property type="evidence" value="ECO:0007669"/>
    <property type="project" value="TreeGrafter"/>
</dbReference>
<evidence type="ECO:0000313" key="8">
    <source>
        <dbReference type="Proteomes" id="UP001162480"/>
    </source>
</evidence>
<evidence type="ECO:0000256" key="3">
    <source>
        <dbReference type="ARBA" id="ARBA00022737"/>
    </source>
</evidence>
<dbReference type="PANTHER" id="PTHR24399:SF23">
    <property type="entry name" value="C2H2-TYPE DOMAIN-CONTAINING PROTEIN"/>
    <property type="match status" value="1"/>
</dbReference>
<dbReference type="SUPFAM" id="SSF57667">
    <property type="entry name" value="beta-beta-alpha zinc fingers"/>
    <property type="match status" value="1"/>
</dbReference>
<accession>A0AA36FN23</accession>
<dbReference type="GO" id="GO:0008270">
    <property type="term" value="F:zinc ion binding"/>
    <property type="evidence" value="ECO:0007669"/>
    <property type="project" value="UniProtKB-KW"/>
</dbReference>
<dbReference type="PANTHER" id="PTHR24399">
    <property type="entry name" value="ZINC FINGER AND BTB DOMAIN-CONTAINING"/>
    <property type="match status" value="1"/>
</dbReference>
<dbReference type="GO" id="GO:0001227">
    <property type="term" value="F:DNA-binding transcription repressor activity, RNA polymerase II-specific"/>
    <property type="evidence" value="ECO:0007669"/>
    <property type="project" value="TreeGrafter"/>
</dbReference>
<dbReference type="GO" id="GO:0002682">
    <property type="term" value="P:regulation of immune system process"/>
    <property type="evidence" value="ECO:0007669"/>
    <property type="project" value="TreeGrafter"/>
</dbReference>
<dbReference type="FunFam" id="3.30.160.60:FF:000557">
    <property type="entry name" value="zinc finger and SCAN domain-containing protein 29"/>
    <property type="match status" value="1"/>
</dbReference>
<sequence>MRKNEQGKMSYHCDICGKSFSGYRYFTGTSVFINKEAISVSICGKSFSENYLQKHHTGEKPYHCDICGKSFSNVLTYHKRIHTEAISVSMFIHEKPYHCDNMWLISRSSVTTP</sequence>